<feature type="transmembrane region" description="Helical" evidence="7">
    <location>
        <begin position="20"/>
        <end position="45"/>
    </location>
</feature>
<dbReference type="Pfam" id="PF00005">
    <property type="entry name" value="ABC_tran"/>
    <property type="match status" value="1"/>
</dbReference>
<keyword evidence="11" id="KW-1185">Reference proteome</keyword>
<dbReference type="GO" id="GO:0005524">
    <property type="term" value="F:ATP binding"/>
    <property type="evidence" value="ECO:0007669"/>
    <property type="project" value="UniProtKB-KW"/>
</dbReference>
<feature type="domain" description="ABC transporter" evidence="8">
    <location>
        <begin position="344"/>
        <end position="579"/>
    </location>
</feature>
<evidence type="ECO:0000256" key="5">
    <source>
        <dbReference type="ARBA" id="ARBA00022989"/>
    </source>
</evidence>
<dbReference type="EMBL" id="JAJEQX010000022">
    <property type="protein sequence ID" value="MCC2255119.1"/>
    <property type="molecule type" value="Genomic_DNA"/>
</dbReference>
<dbReference type="InterPro" id="IPR036640">
    <property type="entry name" value="ABC1_TM_sf"/>
</dbReference>
<dbReference type="CDD" id="cd18548">
    <property type="entry name" value="ABC_6TM_Tm287_like"/>
    <property type="match status" value="1"/>
</dbReference>
<dbReference type="InterPro" id="IPR003593">
    <property type="entry name" value="AAA+_ATPase"/>
</dbReference>
<dbReference type="PROSITE" id="PS50929">
    <property type="entry name" value="ABC_TM1F"/>
    <property type="match status" value="1"/>
</dbReference>
<feature type="transmembrane region" description="Helical" evidence="7">
    <location>
        <begin position="157"/>
        <end position="178"/>
    </location>
</feature>
<dbReference type="InterPro" id="IPR027417">
    <property type="entry name" value="P-loop_NTPase"/>
</dbReference>
<evidence type="ECO:0000256" key="4">
    <source>
        <dbReference type="ARBA" id="ARBA00022840"/>
    </source>
</evidence>
<dbReference type="Proteomes" id="UP001198151">
    <property type="component" value="Unassembled WGS sequence"/>
</dbReference>
<sequence>MKSLLVYLKEYKKETVLAPLFKMLEASFELFVPLVMAAVIDVGIASGDGSYIIRMCLVLIALGIIGLVCSITAQYFSAKAAAGFGTGVRHALFEHIQNFTFTEMDTLGSSTLITRMTSDVNQAQSGVNLVLRLFLRSPFIVFGAMIMAFTVDAEAAVIFVVVIPLLSAIVFGVMLITMPMYRNVQSRLDSVLLTTRENLAGVRVIRAFNKEQGERERFEKENQMLTDAQKFVGRISGLMNPMTYIVVNGGIIALIYTGAVRVNMGSLTQGEVVALINYMSQILVELVKLANLIITVTKAVACGNRIENVLKIHPDMENGSMSWEEGKERAEHAHSGGADEVPIVEFDHVSLAYKGAGAESLGDISFRVMPGETVGIIGGTGSGKSSLVNLIPRFYDATGGEVRIFGQNIKEYDTESLRRHIGVVLQKAVLFKGTVEENLRWGNEQASAEEIEEALRISQAKEFVDNKDGKLSFRIEQGGRNLSGGQKQRLTIARALVRKPDILILDDSASALDFATDAALRSAIGGMKEHPAVFIVSQRAASIQYVDQIIVLDDGRVAGKGTHEELIRNCPAYREIYYSQFPKEEAANG</sequence>
<dbReference type="PANTHER" id="PTHR43394">
    <property type="entry name" value="ATP-DEPENDENT PERMEASE MDL1, MITOCHONDRIAL"/>
    <property type="match status" value="1"/>
</dbReference>
<dbReference type="RefSeq" id="WP_227708220.1">
    <property type="nucleotide sequence ID" value="NZ_JAJEQX010000022.1"/>
</dbReference>
<evidence type="ECO:0000256" key="2">
    <source>
        <dbReference type="ARBA" id="ARBA00022692"/>
    </source>
</evidence>
<organism evidence="10 11">
    <name type="scientific">Ruminococcus turbiniformis</name>
    <dbReference type="NCBI Taxonomy" id="2881258"/>
    <lineage>
        <taxon>Bacteria</taxon>
        <taxon>Bacillati</taxon>
        <taxon>Bacillota</taxon>
        <taxon>Clostridia</taxon>
        <taxon>Eubacteriales</taxon>
        <taxon>Oscillospiraceae</taxon>
        <taxon>Ruminococcus</taxon>
    </lineage>
</organism>
<gene>
    <name evidence="10" type="ORF">LKD70_11925</name>
</gene>
<evidence type="ECO:0000259" key="9">
    <source>
        <dbReference type="PROSITE" id="PS50929"/>
    </source>
</evidence>
<dbReference type="PANTHER" id="PTHR43394:SF1">
    <property type="entry name" value="ATP-BINDING CASSETTE SUB-FAMILY B MEMBER 10, MITOCHONDRIAL"/>
    <property type="match status" value="1"/>
</dbReference>
<evidence type="ECO:0000256" key="1">
    <source>
        <dbReference type="ARBA" id="ARBA00004651"/>
    </source>
</evidence>
<evidence type="ECO:0000256" key="3">
    <source>
        <dbReference type="ARBA" id="ARBA00022741"/>
    </source>
</evidence>
<evidence type="ECO:0000259" key="8">
    <source>
        <dbReference type="PROSITE" id="PS50893"/>
    </source>
</evidence>
<dbReference type="Gene3D" id="1.20.1560.10">
    <property type="entry name" value="ABC transporter type 1, transmembrane domain"/>
    <property type="match status" value="1"/>
</dbReference>
<dbReference type="InterPro" id="IPR003439">
    <property type="entry name" value="ABC_transporter-like_ATP-bd"/>
</dbReference>
<comment type="caution">
    <text evidence="10">The sequence shown here is derived from an EMBL/GenBank/DDBJ whole genome shotgun (WGS) entry which is preliminary data.</text>
</comment>
<dbReference type="InterPro" id="IPR011527">
    <property type="entry name" value="ABC1_TM_dom"/>
</dbReference>
<dbReference type="InterPro" id="IPR039421">
    <property type="entry name" value="Type_1_exporter"/>
</dbReference>
<dbReference type="PROSITE" id="PS50893">
    <property type="entry name" value="ABC_TRANSPORTER_2"/>
    <property type="match status" value="1"/>
</dbReference>
<dbReference type="PROSITE" id="PS00211">
    <property type="entry name" value="ABC_TRANSPORTER_1"/>
    <property type="match status" value="1"/>
</dbReference>
<keyword evidence="4 10" id="KW-0067">ATP-binding</keyword>
<dbReference type="InterPro" id="IPR017871">
    <property type="entry name" value="ABC_transporter-like_CS"/>
</dbReference>
<feature type="transmembrane region" description="Helical" evidence="7">
    <location>
        <begin position="238"/>
        <end position="259"/>
    </location>
</feature>
<dbReference type="Pfam" id="PF00664">
    <property type="entry name" value="ABC_membrane"/>
    <property type="match status" value="1"/>
</dbReference>
<name>A0ABS8G2F4_9FIRM</name>
<dbReference type="SMART" id="SM00382">
    <property type="entry name" value="AAA"/>
    <property type="match status" value="1"/>
</dbReference>
<keyword evidence="3" id="KW-0547">Nucleotide-binding</keyword>
<dbReference type="Gene3D" id="3.40.50.300">
    <property type="entry name" value="P-loop containing nucleotide triphosphate hydrolases"/>
    <property type="match status" value="1"/>
</dbReference>
<evidence type="ECO:0000256" key="6">
    <source>
        <dbReference type="ARBA" id="ARBA00023136"/>
    </source>
</evidence>
<feature type="transmembrane region" description="Helical" evidence="7">
    <location>
        <begin position="133"/>
        <end position="151"/>
    </location>
</feature>
<dbReference type="SUPFAM" id="SSF90123">
    <property type="entry name" value="ABC transporter transmembrane region"/>
    <property type="match status" value="1"/>
</dbReference>
<feature type="domain" description="ABC transmembrane type-1" evidence="9">
    <location>
        <begin position="16"/>
        <end position="298"/>
    </location>
</feature>
<proteinExistence type="predicted"/>
<reference evidence="10 11" key="1">
    <citation type="submission" date="2021-10" db="EMBL/GenBank/DDBJ databases">
        <title>Anaerobic single-cell dispensing facilitates the cultivation of human gut bacteria.</title>
        <authorList>
            <person name="Afrizal A."/>
        </authorList>
    </citation>
    <scope>NUCLEOTIDE SEQUENCE [LARGE SCALE GENOMIC DNA]</scope>
    <source>
        <strain evidence="10 11">CLA-AA-H200</strain>
    </source>
</reference>
<dbReference type="SUPFAM" id="SSF52540">
    <property type="entry name" value="P-loop containing nucleoside triphosphate hydrolases"/>
    <property type="match status" value="1"/>
</dbReference>
<protein>
    <submittedName>
        <fullName evidence="10">ABC transporter ATP-binding protein/permease</fullName>
    </submittedName>
</protein>
<evidence type="ECO:0000313" key="10">
    <source>
        <dbReference type="EMBL" id="MCC2255119.1"/>
    </source>
</evidence>
<accession>A0ABS8G2F4</accession>
<comment type="subcellular location">
    <subcellularLocation>
        <location evidence="1">Cell membrane</location>
        <topology evidence="1">Multi-pass membrane protein</topology>
    </subcellularLocation>
</comment>
<keyword evidence="5 7" id="KW-1133">Transmembrane helix</keyword>
<keyword evidence="6 7" id="KW-0472">Membrane</keyword>
<evidence type="ECO:0000256" key="7">
    <source>
        <dbReference type="SAM" id="Phobius"/>
    </source>
</evidence>
<keyword evidence="2 7" id="KW-0812">Transmembrane</keyword>
<evidence type="ECO:0000313" key="11">
    <source>
        <dbReference type="Proteomes" id="UP001198151"/>
    </source>
</evidence>
<feature type="transmembrane region" description="Helical" evidence="7">
    <location>
        <begin position="51"/>
        <end position="73"/>
    </location>
</feature>